<dbReference type="STRING" id="596154.Alide2_2194"/>
<dbReference type="KEGG" id="adk:Alide2_2194"/>
<dbReference type="HOGENOM" id="CLU_3387714_0_0_4"/>
<dbReference type="EMBL" id="CP002657">
    <property type="protein sequence ID" value="AEB84565.1"/>
    <property type="molecule type" value="Genomic_DNA"/>
</dbReference>
<protein>
    <submittedName>
        <fullName evidence="1">Uncharacterized protein</fullName>
    </submittedName>
</protein>
<keyword evidence="2" id="KW-1185">Reference proteome</keyword>
<name>F4G9R5_ALIDK</name>
<sequence length="32" mass="3687">MDDIPQYVADSLREQVQRTKQLGADIKAIEVR</sequence>
<reference evidence="1 2" key="2">
    <citation type="submission" date="2011-04" db="EMBL/GenBank/DDBJ databases">
        <title>Complete sequence of chromosome of Alicycliphilus denitrificans K601.</title>
        <authorList>
            <consortium name="US DOE Joint Genome Institute"/>
            <person name="Lucas S."/>
            <person name="Han J."/>
            <person name="Lapidus A."/>
            <person name="Cheng J.-F."/>
            <person name="Goodwin L."/>
            <person name="Pitluck S."/>
            <person name="Peters L."/>
            <person name="Zeytun A."/>
            <person name="Detter J.C."/>
            <person name="Han C."/>
            <person name="Tapia R."/>
            <person name="Land M."/>
            <person name="Hauser L."/>
            <person name="Kyrpides N."/>
            <person name="Ivanova N."/>
            <person name="Mikhailova N."/>
            <person name="Pagani I."/>
            <person name="Oosterkamp M."/>
            <person name="Pieper D."/>
            <person name="van Berkel W."/>
            <person name="Langenhoff A."/>
            <person name="Smidt H."/>
            <person name="Stams A."/>
            <person name="Woyke T."/>
        </authorList>
    </citation>
    <scope>NUCLEOTIDE SEQUENCE [LARGE SCALE GENOMIC DNA]</scope>
    <source>
        <strain evidence="2">DSM 14773 / CIP 107495 / K601</strain>
    </source>
</reference>
<organism evidence="1 2">
    <name type="scientific">Alicycliphilus denitrificans (strain DSM 14773 / CIP 107495 / K601)</name>
    <dbReference type="NCBI Taxonomy" id="596154"/>
    <lineage>
        <taxon>Bacteria</taxon>
        <taxon>Pseudomonadati</taxon>
        <taxon>Pseudomonadota</taxon>
        <taxon>Betaproteobacteria</taxon>
        <taxon>Burkholderiales</taxon>
        <taxon>Comamonadaceae</taxon>
        <taxon>Alicycliphilus</taxon>
    </lineage>
</organism>
<evidence type="ECO:0000313" key="1">
    <source>
        <dbReference type="EMBL" id="AEB84565.1"/>
    </source>
</evidence>
<dbReference type="Proteomes" id="UP000007938">
    <property type="component" value="Chromosome"/>
</dbReference>
<accession>F4G9R5</accession>
<dbReference type="AlphaFoldDB" id="F4G9R5"/>
<gene>
    <name evidence="1" type="ordered locus">Alide2_2194</name>
</gene>
<reference evidence="1 2" key="1">
    <citation type="journal article" date="2011" name="J. Bacteriol.">
        <title>Genome Sequences of Alicycliphilus denitrificans Strains BC and K601T.</title>
        <authorList>
            <person name="Oosterkamp M.J."/>
            <person name="Veuskens T."/>
            <person name="Plugge C.M."/>
            <person name="Langenhoff A.A."/>
            <person name="Gerritse J."/>
            <person name="van Berkel W.J."/>
            <person name="Pieper D.H."/>
            <person name="Junca H."/>
            <person name="Goodwin L.A."/>
            <person name="Daligault H.E."/>
            <person name="Bruce D.C."/>
            <person name="Detter J.C."/>
            <person name="Tapia R."/>
            <person name="Han C.S."/>
            <person name="Land M.L."/>
            <person name="Hauser L.J."/>
            <person name="Smidt H."/>
            <person name="Stams A.J."/>
        </authorList>
    </citation>
    <scope>NUCLEOTIDE SEQUENCE [LARGE SCALE GENOMIC DNA]</scope>
    <source>
        <strain evidence="2">DSM 14773 / CIP 107495 / K601</strain>
    </source>
</reference>
<evidence type="ECO:0000313" key="2">
    <source>
        <dbReference type="Proteomes" id="UP000007938"/>
    </source>
</evidence>
<proteinExistence type="predicted"/>